<evidence type="ECO:0000313" key="1">
    <source>
        <dbReference type="EMBL" id="CAH1106698.1"/>
    </source>
</evidence>
<evidence type="ECO:0008006" key="3">
    <source>
        <dbReference type="Google" id="ProtNLM"/>
    </source>
</evidence>
<evidence type="ECO:0000313" key="2">
    <source>
        <dbReference type="Proteomes" id="UP001153636"/>
    </source>
</evidence>
<dbReference type="OrthoDB" id="10033706at2759"/>
<protein>
    <recommendedName>
        <fullName evidence="3">HAT C-terminal dimerisation domain-containing protein</fullName>
    </recommendedName>
</protein>
<accession>A0A9P0GB29</accession>
<name>A0A9P0GB29_9CUCU</name>
<dbReference type="EMBL" id="OV651814">
    <property type="protein sequence ID" value="CAH1106698.1"/>
    <property type="molecule type" value="Genomic_DNA"/>
</dbReference>
<proteinExistence type="predicted"/>
<dbReference type="Proteomes" id="UP001153636">
    <property type="component" value="Chromosome 2"/>
</dbReference>
<dbReference type="InterPro" id="IPR012337">
    <property type="entry name" value="RNaseH-like_sf"/>
</dbReference>
<gene>
    <name evidence="1" type="ORF">PSYICH_LOCUS6498</name>
</gene>
<keyword evidence="2" id="KW-1185">Reference proteome</keyword>
<organism evidence="1 2">
    <name type="scientific">Psylliodes chrysocephalus</name>
    <dbReference type="NCBI Taxonomy" id="3402493"/>
    <lineage>
        <taxon>Eukaryota</taxon>
        <taxon>Metazoa</taxon>
        <taxon>Ecdysozoa</taxon>
        <taxon>Arthropoda</taxon>
        <taxon>Hexapoda</taxon>
        <taxon>Insecta</taxon>
        <taxon>Pterygota</taxon>
        <taxon>Neoptera</taxon>
        <taxon>Endopterygota</taxon>
        <taxon>Coleoptera</taxon>
        <taxon>Polyphaga</taxon>
        <taxon>Cucujiformia</taxon>
        <taxon>Chrysomeloidea</taxon>
        <taxon>Chrysomelidae</taxon>
        <taxon>Galerucinae</taxon>
        <taxon>Alticini</taxon>
        <taxon>Psylliodes</taxon>
    </lineage>
</organism>
<sequence>MLKRLNYLQEKGIVISDGVFEEISYLKDFVEKRRDNEIWTRKAMYEKWLTFFQESDILERKQTLILMCQYLYAIPGHNANVERIFSLVVAQWTKERNRLQIETVESIVQTKFNFNMTCSKFHKYVMGKPDLLQKVKKSEKYN</sequence>
<reference evidence="1" key="1">
    <citation type="submission" date="2022-01" db="EMBL/GenBank/DDBJ databases">
        <authorList>
            <person name="King R."/>
        </authorList>
    </citation>
    <scope>NUCLEOTIDE SEQUENCE</scope>
</reference>
<dbReference type="AlphaFoldDB" id="A0A9P0GB29"/>
<dbReference type="SUPFAM" id="SSF53098">
    <property type="entry name" value="Ribonuclease H-like"/>
    <property type="match status" value="1"/>
</dbReference>